<protein>
    <submittedName>
        <fullName evidence="10">Cytochrome P450</fullName>
    </submittedName>
</protein>
<dbReference type="Proteomes" id="UP001143463">
    <property type="component" value="Unassembled WGS sequence"/>
</dbReference>
<dbReference type="PROSITE" id="PS00086">
    <property type="entry name" value="CYTOCHROME_P450"/>
    <property type="match status" value="1"/>
</dbReference>
<evidence type="ECO:0000256" key="2">
    <source>
        <dbReference type="ARBA" id="ARBA00010617"/>
    </source>
</evidence>
<dbReference type="GO" id="GO:0004497">
    <property type="term" value="F:monooxygenase activity"/>
    <property type="evidence" value="ECO:0007669"/>
    <property type="project" value="UniProtKB-KW"/>
</dbReference>
<evidence type="ECO:0000256" key="6">
    <source>
        <dbReference type="ARBA" id="ARBA00023004"/>
    </source>
</evidence>
<dbReference type="CDD" id="cd11031">
    <property type="entry name" value="Cyp158A-like"/>
    <property type="match status" value="1"/>
</dbReference>
<dbReference type="Pfam" id="PF00067">
    <property type="entry name" value="p450"/>
    <property type="match status" value="1"/>
</dbReference>
<organism evidence="10 11">
    <name type="scientific">Pseudonocardia halophobica</name>
    <dbReference type="NCBI Taxonomy" id="29401"/>
    <lineage>
        <taxon>Bacteria</taxon>
        <taxon>Bacillati</taxon>
        <taxon>Actinomycetota</taxon>
        <taxon>Actinomycetes</taxon>
        <taxon>Pseudonocardiales</taxon>
        <taxon>Pseudonocardiaceae</taxon>
        <taxon>Pseudonocardia</taxon>
    </lineage>
</organism>
<evidence type="ECO:0000256" key="7">
    <source>
        <dbReference type="ARBA" id="ARBA00023033"/>
    </source>
</evidence>
<dbReference type="EMBL" id="BSFQ01000001">
    <property type="protein sequence ID" value="GLL08861.1"/>
    <property type="molecule type" value="Genomic_DNA"/>
</dbReference>
<dbReference type="InterPro" id="IPR002397">
    <property type="entry name" value="Cyt_P450_B"/>
</dbReference>
<dbReference type="PANTHER" id="PTHR46696:SF5">
    <property type="entry name" value="CYTOCHROME P450 BJ-1"/>
    <property type="match status" value="1"/>
</dbReference>
<keyword evidence="3 8" id="KW-0349">Heme</keyword>
<keyword evidence="7 8" id="KW-0503">Monooxygenase</keyword>
<dbReference type="InterPro" id="IPR017972">
    <property type="entry name" value="Cyt_P450_CS"/>
</dbReference>
<accession>A0A9W6NTX5</accession>
<dbReference type="GO" id="GO:0020037">
    <property type="term" value="F:heme binding"/>
    <property type="evidence" value="ECO:0007669"/>
    <property type="project" value="InterPro"/>
</dbReference>
<evidence type="ECO:0000256" key="1">
    <source>
        <dbReference type="ARBA" id="ARBA00001971"/>
    </source>
</evidence>
<dbReference type="RefSeq" id="WP_037054710.1">
    <property type="nucleotide sequence ID" value="NZ_BAAAUZ010000015.1"/>
</dbReference>
<dbReference type="GO" id="GO:0005506">
    <property type="term" value="F:iron ion binding"/>
    <property type="evidence" value="ECO:0007669"/>
    <property type="project" value="InterPro"/>
</dbReference>
<feature type="region of interest" description="Disordered" evidence="9">
    <location>
        <begin position="60"/>
        <end position="79"/>
    </location>
</feature>
<evidence type="ECO:0000313" key="11">
    <source>
        <dbReference type="Proteomes" id="UP001143463"/>
    </source>
</evidence>
<sequence length="394" mass="42359">MTIATPQLPFARPGVLDIAPLYAELRERTPICVVRTATGDPAWLVTGHAECRTLFADPRLGRSHPHPERASRVSGSAILGGPMMGDPETEREQHALMRRLLAPAFSARRMLRLREHVDELVGRALDALEAAGSPADLHEHLALPVPILVICELLGVPYEDRTRFRAWSEGAGRLDDREAAQQSLQALVGYVYGLVARKREEPGEDVLSDLAASGPEHDWQSAALAAALLFAGHETTVTRIDVGTVLLLQHPGHWAALAADPSLVPDTVEEVLRLAAPGGSGLPRYAHADVEIGGVTIRTGDCVVLAPAAANRDPDAFAEPERFDPGRADARSHLSFGHGPRYCIGASLARVELQAVFTALPARFPGLRLDRPVEALPLRSDLLTGGLDALPVAW</sequence>
<dbReference type="InterPro" id="IPR001128">
    <property type="entry name" value="Cyt_P450"/>
</dbReference>
<dbReference type="PRINTS" id="PR00359">
    <property type="entry name" value="BP450"/>
</dbReference>
<evidence type="ECO:0000256" key="8">
    <source>
        <dbReference type="RuleBase" id="RU000461"/>
    </source>
</evidence>
<reference evidence="10" key="2">
    <citation type="submission" date="2023-01" db="EMBL/GenBank/DDBJ databases">
        <authorList>
            <person name="Sun Q."/>
            <person name="Evtushenko L."/>
        </authorList>
    </citation>
    <scope>NUCLEOTIDE SEQUENCE</scope>
    <source>
        <strain evidence="10">VKM Ac-1069</strain>
    </source>
</reference>
<dbReference type="GO" id="GO:0016705">
    <property type="term" value="F:oxidoreductase activity, acting on paired donors, with incorporation or reduction of molecular oxygen"/>
    <property type="evidence" value="ECO:0007669"/>
    <property type="project" value="InterPro"/>
</dbReference>
<keyword evidence="6 8" id="KW-0408">Iron</keyword>
<evidence type="ECO:0000313" key="10">
    <source>
        <dbReference type="EMBL" id="GLL08861.1"/>
    </source>
</evidence>
<evidence type="ECO:0000256" key="9">
    <source>
        <dbReference type="SAM" id="MobiDB-lite"/>
    </source>
</evidence>
<dbReference type="AlphaFoldDB" id="A0A9W6NTX5"/>
<evidence type="ECO:0000256" key="4">
    <source>
        <dbReference type="ARBA" id="ARBA00022723"/>
    </source>
</evidence>
<keyword evidence="11" id="KW-1185">Reference proteome</keyword>
<reference evidence="10" key="1">
    <citation type="journal article" date="2014" name="Int. J. Syst. Evol. Microbiol.">
        <title>Complete genome sequence of Corynebacterium casei LMG S-19264T (=DSM 44701T), isolated from a smear-ripened cheese.</title>
        <authorList>
            <consortium name="US DOE Joint Genome Institute (JGI-PGF)"/>
            <person name="Walter F."/>
            <person name="Albersmeier A."/>
            <person name="Kalinowski J."/>
            <person name="Ruckert C."/>
        </authorList>
    </citation>
    <scope>NUCLEOTIDE SEQUENCE</scope>
    <source>
        <strain evidence="10">VKM Ac-1069</strain>
    </source>
</reference>
<keyword evidence="5 8" id="KW-0560">Oxidoreductase</keyword>
<comment type="caution">
    <text evidence="10">The sequence shown here is derived from an EMBL/GenBank/DDBJ whole genome shotgun (WGS) entry which is preliminary data.</text>
</comment>
<keyword evidence="4 8" id="KW-0479">Metal-binding</keyword>
<dbReference type="PRINTS" id="PR00385">
    <property type="entry name" value="P450"/>
</dbReference>
<name>A0A9W6NTX5_9PSEU</name>
<comment type="cofactor">
    <cofactor evidence="1">
        <name>heme</name>
        <dbReference type="ChEBI" id="CHEBI:30413"/>
    </cofactor>
</comment>
<gene>
    <name evidence="10" type="ORF">GCM10017577_00010</name>
</gene>
<evidence type="ECO:0000256" key="5">
    <source>
        <dbReference type="ARBA" id="ARBA00023002"/>
    </source>
</evidence>
<evidence type="ECO:0000256" key="3">
    <source>
        <dbReference type="ARBA" id="ARBA00022617"/>
    </source>
</evidence>
<dbReference type="SUPFAM" id="SSF48264">
    <property type="entry name" value="Cytochrome P450"/>
    <property type="match status" value="1"/>
</dbReference>
<proteinExistence type="inferred from homology"/>
<dbReference type="InterPro" id="IPR036396">
    <property type="entry name" value="Cyt_P450_sf"/>
</dbReference>
<dbReference type="Gene3D" id="1.10.630.10">
    <property type="entry name" value="Cytochrome P450"/>
    <property type="match status" value="1"/>
</dbReference>
<dbReference type="PANTHER" id="PTHR46696">
    <property type="entry name" value="P450, PUTATIVE (EUROFUNG)-RELATED"/>
    <property type="match status" value="1"/>
</dbReference>
<comment type="similarity">
    <text evidence="2 8">Belongs to the cytochrome P450 family.</text>
</comment>
<dbReference type="FunFam" id="1.10.630.10:FF:000018">
    <property type="entry name" value="Cytochrome P450 monooxygenase"/>
    <property type="match status" value="1"/>
</dbReference>